<evidence type="ECO:0000256" key="1">
    <source>
        <dbReference type="SAM" id="MobiDB-lite"/>
    </source>
</evidence>
<proteinExistence type="predicted"/>
<comment type="caution">
    <text evidence="2">The sequence shown here is derived from an EMBL/GenBank/DDBJ whole genome shotgun (WGS) entry which is preliminary data.</text>
</comment>
<gene>
    <name evidence="2" type="ORF">SAMN04488518_10837</name>
</gene>
<sequence length="214" mass="23675">MRSPVIVIASLFLISACAETPEKPKSEAVIAPATKKAEPSSQGNRSELSSHPDFKEWMASGPGCTTISNTSTTIPSGKLMSGVLSCLNEGEEKHAAELMAFAITRARFDATRISQKADLHHDPRGLTSAHYLELPLAMYYGEEKYKATKLSMKKVWDEHGTEMCQAIVAAGPPTYEPNYIMGYNSKDAATVKRKDRNATARWETYLKQWDRCKV</sequence>
<dbReference type="EMBL" id="FOSK01000008">
    <property type="protein sequence ID" value="SFK69873.1"/>
    <property type="molecule type" value="Genomic_DNA"/>
</dbReference>
<accession>A0A1I4BMT9</accession>
<dbReference type="RefSeq" id="WP_139226359.1">
    <property type="nucleotide sequence ID" value="NZ_FOSK01000008.1"/>
</dbReference>
<dbReference type="Proteomes" id="UP000199598">
    <property type="component" value="Unassembled WGS sequence"/>
</dbReference>
<reference evidence="2 3" key="1">
    <citation type="submission" date="2016-10" db="EMBL/GenBank/DDBJ databases">
        <authorList>
            <person name="Varghese N."/>
            <person name="Submissions S."/>
        </authorList>
    </citation>
    <scope>NUCLEOTIDE SEQUENCE [LARGE SCALE GENOMIC DNA]</scope>
    <source>
        <strain evidence="2 3">DSM 16392</strain>
    </source>
</reference>
<evidence type="ECO:0000313" key="3">
    <source>
        <dbReference type="Proteomes" id="UP000199598"/>
    </source>
</evidence>
<organism evidence="2 3">
    <name type="scientific">Pseudovibrio ascidiaceicola</name>
    <dbReference type="NCBI Taxonomy" id="285279"/>
    <lineage>
        <taxon>Bacteria</taxon>
        <taxon>Pseudomonadati</taxon>
        <taxon>Pseudomonadota</taxon>
        <taxon>Alphaproteobacteria</taxon>
        <taxon>Hyphomicrobiales</taxon>
        <taxon>Stappiaceae</taxon>
        <taxon>Pseudovibrio</taxon>
    </lineage>
</organism>
<evidence type="ECO:0000313" key="2">
    <source>
        <dbReference type="EMBL" id="SFK69873.1"/>
    </source>
</evidence>
<protein>
    <submittedName>
        <fullName evidence="2">Uncharacterized protein</fullName>
    </submittedName>
</protein>
<feature type="region of interest" description="Disordered" evidence="1">
    <location>
        <begin position="24"/>
        <end position="54"/>
    </location>
</feature>
<dbReference type="PROSITE" id="PS51257">
    <property type="entry name" value="PROKAR_LIPOPROTEIN"/>
    <property type="match status" value="1"/>
</dbReference>
<name>A0A1I4BMT9_9HYPH</name>
<keyword evidence="3" id="KW-1185">Reference proteome</keyword>